<evidence type="ECO:0000313" key="2">
    <source>
        <dbReference type="EMBL" id="KAA2366107.1"/>
    </source>
</evidence>
<dbReference type="PANTHER" id="PTHR34585:SF22">
    <property type="entry name" value="HELIX-TURN-HELIX DOMAIN-CONTAINING PROTEIN"/>
    <property type="match status" value="1"/>
</dbReference>
<dbReference type="InterPro" id="IPR009061">
    <property type="entry name" value="DNA-bd_dom_put_sf"/>
</dbReference>
<accession>A0A5B3FXT9</accession>
<comment type="caution">
    <text evidence="2">The sequence shown here is derived from an EMBL/GenBank/DDBJ whole genome shotgun (WGS) entry which is preliminary data.</text>
</comment>
<dbReference type="Pfam" id="PF12728">
    <property type="entry name" value="HTH_17"/>
    <property type="match status" value="1"/>
</dbReference>
<dbReference type="SUPFAM" id="SSF46955">
    <property type="entry name" value="Putative DNA-binding domain"/>
    <property type="match status" value="1"/>
</dbReference>
<sequence length="98" mass="11812">MENQHTDDLSRILRTVEEILEIVHFMKDHRSQLEGDPILDFAEVCQLLRQSERQVRRFREQGLLIGFNIGARRMYLLSEVQEFIRKMRRRGKLESLNQ</sequence>
<gene>
    <name evidence="2" type="ORF">F2Y13_13925</name>
</gene>
<dbReference type="InterPro" id="IPR041657">
    <property type="entry name" value="HTH_17"/>
</dbReference>
<dbReference type="AlphaFoldDB" id="A0A5B3FXT9"/>
<dbReference type="EMBL" id="VVXK01000028">
    <property type="protein sequence ID" value="KAA2366107.1"/>
    <property type="molecule type" value="Genomic_DNA"/>
</dbReference>
<dbReference type="PANTHER" id="PTHR34585">
    <property type="match status" value="1"/>
</dbReference>
<dbReference type="RefSeq" id="WP_149887835.1">
    <property type="nucleotide sequence ID" value="NZ_DBFBVY010000081.1"/>
</dbReference>
<dbReference type="Proteomes" id="UP000323567">
    <property type="component" value="Unassembled WGS sequence"/>
</dbReference>
<name>A0A5B3FXT9_9BACT</name>
<evidence type="ECO:0000313" key="3">
    <source>
        <dbReference type="Proteomes" id="UP000323567"/>
    </source>
</evidence>
<organism evidence="2 3">
    <name type="scientific">Alistipes shahii</name>
    <dbReference type="NCBI Taxonomy" id="328814"/>
    <lineage>
        <taxon>Bacteria</taxon>
        <taxon>Pseudomonadati</taxon>
        <taxon>Bacteroidota</taxon>
        <taxon>Bacteroidia</taxon>
        <taxon>Bacteroidales</taxon>
        <taxon>Rikenellaceae</taxon>
        <taxon>Alistipes</taxon>
    </lineage>
</organism>
<proteinExistence type="predicted"/>
<evidence type="ECO:0000259" key="1">
    <source>
        <dbReference type="Pfam" id="PF12728"/>
    </source>
</evidence>
<reference evidence="2 3" key="1">
    <citation type="journal article" date="2019" name="Nat. Med.">
        <title>A library of human gut bacterial isolates paired with longitudinal multiomics data enables mechanistic microbiome research.</title>
        <authorList>
            <person name="Poyet M."/>
            <person name="Groussin M."/>
            <person name="Gibbons S.M."/>
            <person name="Avila-Pacheco J."/>
            <person name="Jiang X."/>
            <person name="Kearney S.M."/>
            <person name="Perrotta A.R."/>
            <person name="Berdy B."/>
            <person name="Zhao S."/>
            <person name="Lieberman T.D."/>
            <person name="Swanson P.K."/>
            <person name="Smith M."/>
            <person name="Roesemann S."/>
            <person name="Alexander J.E."/>
            <person name="Rich S.A."/>
            <person name="Livny J."/>
            <person name="Vlamakis H."/>
            <person name="Clish C."/>
            <person name="Bullock K."/>
            <person name="Deik A."/>
            <person name="Scott J."/>
            <person name="Pierce K.A."/>
            <person name="Xavier R.J."/>
            <person name="Alm E.J."/>
        </authorList>
    </citation>
    <scope>NUCLEOTIDE SEQUENCE [LARGE SCALE GENOMIC DNA]</scope>
    <source>
        <strain evidence="2 3">BIOML-A2</strain>
    </source>
</reference>
<protein>
    <submittedName>
        <fullName evidence="2">Helix-turn-helix domain-containing protein</fullName>
    </submittedName>
</protein>
<feature type="domain" description="Helix-turn-helix" evidence="1">
    <location>
        <begin position="39"/>
        <end position="87"/>
    </location>
</feature>